<accession>A0A8C2I6I1</accession>
<dbReference type="Gene3D" id="3.10.100.10">
    <property type="entry name" value="Mannose-Binding Protein A, subunit A"/>
    <property type="match status" value="1"/>
</dbReference>
<protein>
    <recommendedName>
        <fullName evidence="2">C-type lectin domain-containing protein</fullName>
    </recommendedName>
</protein>
<evidence type="ECO:0000259" key="2">
    <source>
        <dbReference type="PROSITE" id="PS50041"/>
    </source>
</evidence>
<dbReference type="SMART" id="SM00034">
    <property type="entry name" value="CLECT"/>
    <property type="match status" value="1"/>
</dbReference>
<dbReference type="PANTHER" id="PTHR45784:SF3">
    <property type="entry name" value="C-TYPE LECTIN DOMAIN FAMILY 4 MEMBER K-LIKE-RELATED"/>
    <property type="match status" value="1"/>
</dbReference>
<dbReference type="InterPro" id="IPR016187">
    <property type="entry name" value="CTDL_fold"/>
</dbReference>
<sequence>CIQYAFLLLQSVTGSWQFFFFSAVKQFTGTCTQYSCTRQYHFVNENKTWTEAQRYCRQNYIDLATIENMEEMNRLIKTVRGTYFGSTWIGLYDDLNSWRWSLDNAALEGGFKSWFVQQQVNSGGQSLCVYVSYYRGIWSEAFCSYRYPFVCYDGENYCWSLKNYNKILMIKLYITYLNCFQQEGQTLVQVMCLFMSTKPGLKLRVTAENITQTSLVSGMRLKTPELHH</sequence>
<dbReference type="InterPro" id="IPR016186">
    <property type="entry name" value="C-type_lectin-like/link_sf"/>
</dbReference>
<dbReference type="AlphaFoldDB" id="A0A8C2I6I1"/>
<feature type="domain" description="C-type lectin" evidence="2">
    <location>
        <begin position="40"/>
        <end position="152"/>
    </location>
</feature>
<organism evidence="3 4">
    <name type="scientific">Cyprinus carpio</name>
    <name type="common">Common carp</name>
    <dbReference type="NCBI Taxonomy" id="7962"/>
    <lineage>
        <taxon>Eukaryota</taxon>
        <taxon>Metazoa</taxon>
        <taxon>Chordata</taxon>
        <taxon>Craniata</taxon>
        <taxon>Vertebrata</taxon>
        <taxon>Euteleostomi</taxon>
        <taxon>Actinopterygii</taxon>
        <taxon>Neopterygii</taxon>
        <taxon>Teleostei</taxon>
        <taxon>Ostariophysi</taxon>
        <taxon>Cypriniformes</taxon>
        <taxon>Cyprinidae</taxon>
        <taxon>Cyprininae</taxon>
        <taxon>Cyprinus</taxon>
    </lineage>
</organism>
<name>A0A8C2I6I1_CYPCA</name>
<dbReference type="Pfam" id="PF00059">
    <property type="entry name" value="Lectin_C"/>
    <property type="match status" value="1"/>
</dbReference>
<feature type="signal peptide" evidence="1">
    <location>
        <begin position="1"/>
        <end position="17"/>
    </location>
</feature>
<dbReference type="Proteomes" id="UP000694701">
    <property type="component" value="Unplaced"/>
</dbReference>
<evidence type="ECO:0000313" key="3">
    <source>
        <dbReference type="Ensembl" id="ENSCCRP00020075268.1"/>
    </source>
</evidence>
<evidence type="ECO:0000313" key="4">
    <source>
        <dbReference type="Proteomes" id="UP000694701"/>
    </source>
</evidence>
<dbReference type="PROSITE" id="PS50041">
    <property type="entry name" value="C_TYPE_LECTIN_2"/>
    <property type="match status" value="1"/>
</dbReference>
<dbReference type="SUPFAM" id="SSF56436">
    <property type="entry name" value="C-type lectin-like"/>
    <property type="match status" value="1"/>
</dbReference>
<feature type="chain" id="PRO_5034510702" description="C-type lectin domain-containing protein" evidence="1">
    <location>
        <begin position="18"/>
        <end position="228"/>
    </location>
</feature>
<evidence type="ECO:0000256" key="1">
    <source>
        <dbReference type="SAM" id="SignalP"/>
    </source>
</evidence>
<keyword evidence="1" id="KW-0732">Signal</keyword>
<dbReference type="PANTHER" id="PTHR45784">
    <property type="entry name" value="C-TYPE LECTIN DOMAIN FAMILY 20 MEMBER A-RELATED"/>
    <property type="match status" value="1"/>
</dbReference>
<dbReference type="InterPro" id="IPR001304">
    <property type="entry name" value="C-type_lectin-like"/>
</dbReference>
<reference evidence="3" key="1">
    <citation type="submission" date="2025-08" db="UniProtKB">
        <authorList>
            <consortium name="Ensembl"/>
        </authorList>
    </citation>
    <scope>IDENTIFICATION</scope>
</reference>
<dbReference type="Ensembl" id="ENSCCRT00020082551.1">
    <property type="protein sequence ID" value="ENSCCRP00020075268.1"/>
    <property type="gene ID" value="ENSCCRG00020035080.1"/>
</dbReference>
<proteinExistence type="predicted"/>